<proteinExistence type="predicted"/>
<evidence type="ECO:0000259" key="13">
    <source>
        <dbReference type="PROSITE" id="PS50885"/>
    </source>
</evidence>
<dbReference type="InterPro" id="IPR003660">
    <property type="entry name" value="HAMP_dom"/>
</dbReference>
<evidence type="ECO:0000256" key="6">
    <source>
        <dbReference type="ARBA" id="ARBA00022692"/>
    </source>
</evidence>
<dbReference type="CDD" id="cd06225">
    <property type="entry name" value="HAMP"/>
    <property type="match status" value="1"/>
</dbReference>
<dbReference type="PANTHER" id="PTHR45436:SF5">
    <property type="entry name" value="SENSOR HISTIDINE KINASE TRCS"/>
    <property type="match status" value="1"/>
</dbReference>
<evidence type="ECO:0000256" key="9">
    <source>
        <dbReference type="ARBA" id="ARBA00023012"/>
    </source>
</evidence>
<keyword evidence="8 11" id="KW-1133">Transmembrane helix</keyword>
<evidence type="ECO:0000256" key="1">
    <source>
        <dbReference type="ARBA" id="ARBA00000085"/>
    </source>
</evidence>
<dbReference type="CDD" id="cd00075">
    <property type="entry name" value="HATPase"/>
    <property type="match status" value="1"/>
</dbReference>
<dbReference type="Gene3D" id="3.30.565.10">
    <property type="entry name" value="Histidine kinase-like ATPase, C-terminal domain"/>
    <property type="match status" value="1"/>
</dbReference>
<comment type="caution">
    <text evidence="14">The sequence shown here is derived from an EMBL/GenBank/DDBJ whole genome shotgun (WGS) entry which is preliminary data.</text>
</comment>
<sequence length="460" mass="49044">MRGRATVVAVTLTAVVAGACAVLAWLLVTSQLRDEATGQADATAQRVAVLVREEVPGRPIAVRPGESDLVQIVDGDGTVLNATARLQGEPPLSGERPVSPEIRVASTVCPADTGECRQLIGYQVRHSAYGKPVMVYAAAPLPMLAYGPSLAVLLLAQFLLTLLIVANRTWATIGLTLRPVEEIRERMADITTTVDLARRVPVPPTGGEIQRLAETVNDTLHRLENATERERRFVSDASHDLRNPIAGLMTRLEVLVGEPDGTDWRDQARAALHGAEHLHAIVDDLLELARLDAGSVQPTRPIDLHDLVTAELGRRDWRVAVEPVLEEGVMVTGSPVRLARVLNNLLANADRHAATRVGVLLTTDPGAGQAVIEITDDGSGIAPADRERVFERFARLPEGRRLDSGGTGLGLPIALEIARAHHGTLSLADSPAGARFVLRLPLSAPSAAAPETRPGDQAGT</sequence>
<evidence type="ECO:0000313" key="14">
    <source>
        <dbReference type="EMBL" id="GAA3207377.1"/>
    </source>
</evidence>
<keyword evidence="7 14" id="KW-0418">Kinase</keyword>
<dbReference type="Pfam" id="PF00672">
    <property type="entry name" value="HAMP"/>
    <property type="match status" value="1"/>
</dbReference>
<keyword evidence="9" id="KW-0902">Two-component regulatory system</keyword>
<keyword evidence="15" id="KW-1185">Reference proteome</keyword>
<accession>A0ABP6Q703</accession>
<keyword evidence="10 11" id="KW-0472">Membrane</keyword>
<keyword evidence="4" id="KW-0597">Phosphoprotein</keyword>
<comment type="catalytic activity">
    <reaction evidence="1">
        <text>ATP + protein L-histidine = ADP + protein N-phospho-L-histidine.</text>
        <dbReference type="EC" id="2.7.13.3"/>
    </reaction>
</comment>
<protein>
    <recommendedName>
        <fullName evidence="3">histidine kinase</fullName>
        <ecNumber evidence="3">2.7.13.3</ecNumber>
    </recommendedName>
</protein>
<evidence type="ECO:0000256" key="5">
    <source>
        <dbReference type="ARBA" id="ARBA00022679"/>
    </source>
</evidence>
<dbReference type="InterPro" id="IPR003661">
    <property type="entry name" value="HisK_dim/P_dom"/>
</dbReference>
<dbReference type="Gene3D" id="1.10.287.130">
    <property type="match status" value="1"/>
</dbReference>
<evidence type="ECO:0000256" key="10">
    <source>
        <dbReference type="ARBA" id="ARBA00023136"/>
    </source>
</evidence>
<keyword evidence="6 11" id="KW-0812">Transmembrane</keyword>
<dbReference type="SMART" id="SM00388">
    <property type="entry name" value="HisKA"/>
    <property type="match status" value="1"/>
</dbReference>
<dbReference type="Pfam" id="PF02518">
    <property type="entry name" value="HATPase_c"/>
    <property type="match status" value="1"/>
</dbReference>
<feature type="domain" description="HAMP" evidence="13">
    <location>
        <begin position="174"/>
        <end position="228"/>
    </location>
</feature>
<dbReference type="SMART" id="SM00304">
    <property type="entry name" value="HAMP"/>
    <property type="match status" value="1"/>
</dbReference>
<evidence type="ECO:0000313" key="15">
    <source>
        <dbReference type="Proteomes" id="UP001501237"/>
    </source>
</evidence>
<reference evidence="15" key="1">
    <citation type="journal article" date="2019" name="Int. J. Syst. Evol. Microbiol.">
        <title>The Global Catalogue of Microorganisms (GCM) 10K type strain sequencing project: providing services to taxonomists for standard genome sequencing and annotation.</title>
        <authorList>
            <consortium name="The Broad Institute Genomics Platform"/>
            <consortium name="The Broad Institute Genome Sequencing Center for Infectious Disease"/>
            <person name="Wu L."/>
            <person name="Ma J."/>
        </authorList>
    </citation>
    <scope>NUCLEOTIDE SEQUENCE [LARGE SCALE GENOMIC DNA]</scope>
    <source>
        <strain evidence="15">JCM 9377</strain>
    </source>
</reference>
<evidence type="ECO:0000256" key="11">
    <source>
        <dbReference type="SAM" id="Phobius"/>
    </source>
</evidence>
<dbReference type="InterPro" id="IPR036890">
    <property type="entry name" value="HATPase_C_sf"/>
</dbReference>
<feature type="domain" description="Histidine kinase" evidence="12">
    <location>
        <begin position="236"/>
        <end position="444"/>
    </location>
</feature>
<dbReference type="Proteomes" id="UP001501237">
    <property type="component" value="Unassembled WGS sequence"/>
</dbReference>
<dbReference type="PROSITE" id="PS50885">
    <property type="entry name" value="HAMP"/>
    <property type="match status" value="1"/>
</dbReference>
<name>A0ABP6Q703_9ACTN</name>
<evidence type="ECO:0000256" key="4">
    <source>
        <dbReference type="ARBA" id="ARBA00022553"/>
    </source>
</evidence>
<dbReference type="InterPro" id="IPR050428">
    <property type="entry name" value="TCS_sensor_his_kinase"/>
</dbReference>
<evidence type="ECO:0000256" key="7">
    <source>
        <dbReference type="ARBA" id="ARBA00022777"/>
    </source>
</evidence>
<evidence type="ECO:0000256" key="3">
    <source>
        <dbReference type="ARBA" id="ARBA00012438"/>
    </source>
</evidence>
<evidence type="ECO:0000256" key="8">
    <source>
        <dbReference type="ARBA" id="ARBA00022989"/>
    </source>
</evidence>
<feature type="transmembrane region" description="Helical" evidence="11">
    <location>
        <begin position="143"/>
        <end position="165"/>
    </location>
</feature>
<organism evidence="14 15">
    <name type="scientific">Actinocorallia longicatena</name>
    <dbReference type="NCBI Taxonomy" id="111803"/>
    <lineage>
        <taxon>Bacteria</taxon>
        <taxon>Bacillati</taxon>
        <taxon>Actinomycetota</taxon>
        <taxon>Actinomycetes</taxon>
        <taxon>Streptosporangiales</taxon>
        <taxon>Thermomonosporaceae</taxon>
        <taxon>Actinocorallia</taxon>
    </lineage>
</organism>
<dbReference type="SUPFAM" id="SSF47384">
    <property type="entry name" value="Homodimeric domain of signal transducing histidine kinase"/>
    <property type="match status" value="1"/>
</dbReference>
<dbReference type="EC" id="2.7.13.3" evidence="3"/>
<keyword evidence="5" id="KW-0808">Transferase</keyword>
<dbReference type="CDD" id="cd00082">
    <property type="entry name" value="HisKA"/>
    <property type="match status" value="1"/>
</dbReference>
<dbReference type="PROSITE" id="PS51257">
    <property type="entry name" value="PROKAR_LIPOPROTEIN"/>
    <property type="match status" value="1"/>
</dbReference>
<dbReference type="InterPro" id="IPR004358">
    <property type="entry name" value="Sig_transdc_His_kin-like_C"/>
</dbReference>
<dbReference type="PROSITE" id="PS50109">
    <property type="entry name" value="HIS_KIN"/>
    <property type="match status" value="1"/>
</dbReference>
<feature type="transmembrane region" description="Helical" evidence="11">
    <location>
        <begin position="7"/>
        <end position="28"/>
    </location>
</feature>
<dbReference type="InterPro" id="IPR003594">
    <property type="entry name" value="HATPase_dom"/>
</dbReference>
<dbReference type="SMART" id="SM00387">
    <property type="entry name" value="HATPase_c"/>
    <property type="match status" value="1"/>
</dbReference>
<evidence type="ECO:0000256" key="2">
    <source>
        <dbReference type="ARBA" id="ARBA00004236"/>
    </source>
</evidence>
<dbReference type="InterPro" id="IPR005467">
    <property type="entry name" value="His_kinase_dom"/>
</dbReference>
<dbReference type="InterPro" id="IPR036097">
    <property type="entry name" value="HisK_dim/P_sf"/>
</dbReference>
<dbReference type="EMBL" id="BAAAUV010000005">
    <property type="protein sequence ID" value="GAA3207377.1"/>
    <property type="molecule type" value="Genomic_DNA"/>
</dbReference>
<comment type="subcellular location">
    <subcellularLocation>
        <location evidence="2">Cell membrane</location>
    </subcellularLocation>
</comment>
<dbReference type="PANTHER" id="PTHR45436">
    <property type="entry name" value="SENSOR HISTIDINE KINASE YKOH"/>
    <property type="match status" value="1"/>
</dbReference>
<gene>
    <name evidence="14" type="ORF">GCM10010468_23510</name>
</gene>
<dbReference type="GO" id="GO:0016301">
    <property type="term" value="F:kinase activity"/>
    <property type="evidence" value="ECO:0007669"/>
    <property type="project" value="UniProtKB-KW"/>
</dbReference>
<dbReference type="SUPFAM" id="SSF55874">
    <property type="entry name" value="ATPase domain of HSP90 chaperone/DNA topoisomerase II/histidine kinase"/>
    <property type="match status" value="1"/>
</dbReference>
<dbReference type="Pfam" id="PF00512">
    <property type="entry name" value="HisKA"/>
    <property type="match status" value="1"/>
</dbReference>
<dbReference type="PRINTS" id="PR00344">
    <property type="entry name" value="BCTRLSENSOR"/>
</dbReference>
<evidence type="ECO:0000259" key="12">
    <source>
        <dbReference type="PROSITE" id="PS50109"/>
    </source>
</evidence>